<dbReference type="GO" id="GO:0005576">
    <property type="term" value="C:extracellular region"/>
    <property type="evidence" value="ECO:0007669"/>
    <property type="project" value="UniProtKB-SubCell"/>
</dbReference>
<dbReference type="OrthoDB" id="9831857at2759"/>
<dbReference type="PANTHER" id="PTHR36476">
    <property type="entry name" value="OREXIGENIC NEUROPEPTIDE QRFP"/>
    <property type="match status" value="1"/>
</dbReference>
<keyword evidence="7" id="KW-0732">Signal</keyword>
<feature type="chain" id="PRO_5010270002" evidence="7">
    <location>
        <begin position="26"/>
        <end position="130"/>
    </location>
</feature>
<keyword evidence="4" id="KW-0027">Amidation</keyword>
<evidence type="ECO:0000313" key="8">
    <source>
        <dbReference type="Proteomes" id="UP000081671"/>
    </source>
</evidence>
<feature type="region of interest" description="Disordered" evidence="6">
    <location>
        <begin position="69"/>
        <end position="101"/>
    </location>
</feature>
<proteinExistence type="inferred from homology"/>
<comment type="subcellular location">
    <subcellularLocation>
        <location evidence="1">Secreted</location>
    </subcellularLocation>
</comment>
<name>A0A1S3FJN9_DIPOR</name>
<dbReference type="FunCoup" id="A0A1S3FJN9">
    <property type="interactions" value="332"/>
</dbReference>
<evidence type="ECO:0000256" key="5">
    <source>
        <dbReference type="ARBA" id="ARBA00023320"/>
    </source>
</evidence>
<dbReference type="GO" id="GO:0007218">
    <property type="term" value="P:neuropeptide signaling pathway"/>
    <property type="evidence" value="ECO:0007669"/>
    <property type="project" value="UniProtKB-KW"/>
</dbReference>
<sequence>MRGPCFLTFLLLLALGTCFPRLSERKPPGAAGAELAWASLAEAHGPGLVWADSQRPLPRQPRALLRVAKDTQASGREHAGLRLRRQSEAEAGGFPPEAGEKTSTLLGNLAQELNKLSRKKGGFNFRFGRR</sequence>
<dbReference type="GeneID" id="105989325"/>
<keyword evidence="3" id="KW-0964">Secreted</keyword>
<accession>A0A1S3FJN9</accession>
<keyword evidence="5 9" id="KW-0527">Neuropeptide</keyword>
<evidence type="ECO:0000256" key="2">
    <source>
        <dbReference type="ARBA" id="ARBA00005516"/>
    </source>
</evidence>
<evidence type="ECO:0000313" key="9">
    <source>
        <dbReference type="RefSeq" id="XP_012876741.1"/>
    </source>
</evidence>
<dbReference type="STRING" id="10020.ENSDORP00000027623"/>
<feature type="signal peptide" evidence="7">
    <location>
        <begin position="1"/>
        <end position="25"/>
    </location>
</feature>
<feature type="compositionally biased region" description="Basic and acidic residues" evidence="6">
    <location>
        <begin position="75"/>
        <end position="88"/>
    </location>
</feature>
<gene>
    <name evidence="9" type="primary">Qrfp</name>
</gene>
<protein>
    <submittedName>
        <fullName evidence="9">Orexigenic neuropeptide QRFP</fullName>
    </submittedName>
</protein>
<evidence type="ECO:0000256" key="6">
    <source>
        <dbReference type="SAM" id="MobiDB-lite"/>
    </source>
</evidence>
<comment type="similarity">
    <text evidence="2">Belongs to the RFamide neuropeptide family.</text>
</comment>
<evidence type="ECO:0000256" key="7">
    <source>
        <dbReference type="SAM" id="SignalP"/>
    </source>
</evidence>
<evidence type="ECO:0000256" key="3">
    <source>
        <dbReference type="ARBA" id="ARBA00022525"/>
    </source>
</evidence>
<dbReference type="CTD" id="347148"/>
<dbReference type="GO" id="GO:0005184">
    <property type="term" value="F:neuropeptide hormone activity"/>
    <property type="evidence" value="ECO:0007669"/>
    <property type="project" value="TreeGrafter"/>
</dbReference>
<dbReference type="AlphaFoldDB" id="A0A1S3FJN9"/>
<evidence type="ECO:0000256" key="4">
    <source>
        <dbReference type="ARBA" id="ARBA00022815"/>
    </source>
</evidence>
<evidence type="ECO:0000256" key="1">
    <source>
        <dbReference type="ARBA" id="ARBA00004613"/>
    </source>
</evidence>
<dbReference type="KEGG" id="dord:105989325"/>
<dbReference type="GO" id="GO:0031854">
    <property type="term" value="F:orexigenic neuropeptide QRFP receptor binding"/>
    <property type="evidence" value="ECO:0007669"/>
    <property type="project" value="InterPro"/>
</dbReference>
<dbReference type="InParanoid" id="A0A1S3FJN9"/>
<organism evidence="8 9">
    <name type="scientific">Dipodomys ordii</name>
    <name type="common">Ord's kangaroo rat</name>
    <dbReference type="NCBI Taxonomy" id="10020"/>
    <lineage>
        <taxon>Eukaryota</taxon>
        <taxon>Metazoa</taxon>
        <taxon>Chordata</taxon>
        <taxon>Craniata</taxon>
        <taxon>Vertebrata</taxon>
        <taxon>Euteleostomi</taxon>
        <taxon>Mammalia</taxon>
        <taxon>Eutheria</taxon>
        <taxon>Euarchontoglires</taxon>
        <taxon>Glires</taxon>
        <taxon>Rodentia</taxon>
        <taxon>Castorimorpha</taxon>
        <taxon>Heteromyidae</taxon>
        <taxon>Dipodomyinae</taxon>
        <taxon>Dipodomys</taxon>
    </lineage>
</organism>
<dbReference type="PANTHER" id="PTHR36476:SF1">
    <property type="entry name" value="OREXIGENIC NEUROPEPTIDE QRFP"/>
    <property type="match status" value="1"/>
</dbReference>
<keyword evidence="8" id="KW-1185">Reference proteome</keyword>
<dbReference type="InterPro" id="IPR024565">
    <property type="entry name" value="P518"/>
</dbReference>
<dbReference type="RefSeq" id="XP_012876741.1">
    <property type="nucleotide sequence ID" value="XM_013021287.1"/>
</dbReference>
<dbReference type="Pfam" id="PF11109">
    <property type="entry name" value="RFamide_26RFa"/>
    <property type="match status" value="1"/>
</dbReference>
<reference evidence="9" key="1">
    <citation type="submission" date="2025-08" db="UniProtKB">
        <authorList>
            <consortium name="RefSeq"/>
        </authorList>
    </citation>
    <scope>IDENTIFICATION</scope>
    <source>
        <tissue evidence="9">Kidney</tissue>
    </source>
</reference>
<dbReference type="Proteomes" id="UP000081671">
    <property type="component" value="Unplaced"/>
</dbReference>